<accession>A0ABQ8T790</accession>
<sequence length="106" mass="12241">MELAHLTLPSCERKNIASKIAAKVPFEAILDDVQSSVEDEIKRKHLVTKQDLRNIIREFCLDSDSVRHSDDALSVEAWVEKERRNDEKVALSSISPKEWIWQNILN</sequence>
<comment type="caution">
    <text evidence="1">The sequence shown here is derived from an EMBL/GenBank/DDBJ whole genome shotgun (WGS) entry which is preliminary data.</text>
</comment>
<protein>
    <submittedName>
        <fullName evidence="1">Uncharacterized protein</fullName>
    </submittedName>
</protein>
<name>A0ABQ8T790_PERAM</name>
<evidence type="ECO:0000313" key="1">
    <source>
        <dbReference type="EMBL" id="KAJ4442375.1"/>
    </source>
</evidence>
<gene>
    <name evidence="1" type="ORF">ANN_03961</name>
</gene>
<proteinExistence type="predicted"/>
<reference evidence="1 2" key="1">
    <citation type="journal article" date="2022" name="Allergy">
        <title>Genome assembly and annotation of Periplaneta americana reveal a comprehensive cockroach allergen profile.</title>
        <authorList>
            <person name="Wang L."/>
            <person name="Xiong Q."/>
            <person name="Saelim N."/>
            <person name="Wang L."/>
            <person name="Nong W."/>
            <person name="Wan A.T."/>
            <person name="Shi M."/>
            <person name="Liu X."/>
            <person name="Cao Q."/>
            <person name="Hui J.H.L."/>
            <person name="Sookrung N."/>
            <person name="Leung T.F."/>
            <person name="Tungtrongchitr A."/>
            <person name="Tsui S.K.W."/>
        </authorList>
    </citation>
    <scope>NUCLEOTIDE SEQUENCE [LARGE SCALE GENOMIC DNA]</scope>
    <source>
        <strain evidence="1">PWHHKU_190912</strain>
    </source>
</reference>
<keyword evidence="2" id="KW-1185">Reference proteome</keyword>
<dbReference type="Proteomes" id="UP001148838">
    <property type="component" value="Unassembled WGS sequence"/>
</dbReference>
<dbReference type="EMBL" id="JAJSOF020000013">
    <property type="protein sequence ID" value="KAJ4442375.1"/>
    <property type="molecule type" value="Genomic_DNA"/>
</dbReference>
<organism evidence="1 2">
    <name type="scientific">Periplaneta americana</name>
    <name type="common">American cockroach</name>
    <name type="synonym">Blatta americana</name>
    <dbReference type="NCBI Taxonomy" id="6978"/>
    <lineage>
        <taxon>Eukaryota</taxon>
        <taxon>Metazoa</taxon>
        <taxon>Ecdysozoa</taxon>
        <taxon>Arthropoda</taxon>
        <taxon>Hexapoda</taxon>
        <taxon>Insecta</taxon>
        <taxon>Pterygota</taxon>
        <taxon>Neoptera</taxon>
        <taxon>Polyneoptera</taxon>
        <taxon>Dictyoptera</taxon>
        <taxon>Blattodea</taxon>
        <taxon>Blattoidea</taxon>
        <taxon>Blattidae</taxon>
        <taxon>Blattinae</taxon>
        <taxon>Periplaneta</taxon>
    </lineage>
</organism>
<evidence type="ECO:0000313" key="2">
    <source>
        <dbReference type="Proteomes" id="UP001148838"/>
    </source>
</evidence>